<organism evidence="1 2">
    <name type="scientific">Noviherbaspirillum denitrificans</name>
    <dbReference type="NCBI Taxonomy" id="1968433"/>
    <lineage>
        <taxon>Bacteria</taxon>
        <taxon>Pseudomonadati</taxon>
        <taxon>Pseudomonadota</taxon>
        <taxon>Betaproteobacteria</taxon>
        <taxon>Burkholderiales</taxon>
        <taxon>Oxalobacteraceae</taxon>
        <taxon>Noviherbaspirillum</taxon>
    </lineage>
</organism>
<dbReference type="SUPFAM" id="SSF100950">
    <property type="entry name" value="NagB/RpiA/CoA transferase-like"/>
    <property type="match status" value="1"/>
</dbReference>
<dbReference type="InterPro" id="IPR037171">
    <property type="entry name" value="NagB/RpiA_transferase-like"/>
</dbReference>
<protein>
    <submittedName>
        <fullName evidence="1">Uncharacterized protein</fullName>
    </submittedName>
</protein>
<accession>A0A254TEV7</accession>
<dbReference type="Gene3D" id="3.40.1080.10">
    <property type="entry name" value="Glutaconate Coenzyme A-transferase"/>
    <property type="match status" value="1"/>
</dbReference>
<evidence type="ECO:0000313" key="2">
    <source>
        <dbReference type="Proteomes" id="UP000197535"/>
    </source>
</evidence>
<gene>
    <name evidence="1" type="ORF">AYR66_18505</name>
</gene>
<sequence>MIEHRTRTGESKIVENCCDLLTGVRYVGRIYTDLAVIDVIGDDLAVREIVSVFSFQELQRMTAAPLRPR</sequence>
<evidence type="ECO:0000313" key="1">
    <source>
        <dbReference type="EMBL" id="OWW21170.1"/>
    </source>
</evidence>
<keyword evidence="2" id="KW-1185">Reference proteome</keyword>
<dbReference type="AlphaFoldDB" id="A0A254TEV7"/>
<proteinExistence type="predicted"/>
<reference evidence="1 2" key="1">
    <citation type="submission" date="2016-02" db="EMBL/GenBank/DDBJ databases">
        <authorList>
            <person name="Wen L."/>
            <person name="He K."/>
            <person name="Yang H."/>
        </authorList>
    </citation>
    <scope>NUCLEOTIDE SEQUENCE [LARGE SCALE GENOMIC DNA]</scope>
    <source>
        <strain evidence="1 2">TSA40</strain>
    </source>
</reference>
<name>A0A254TEV7_9BURK</name>
<dbReference type="EMBL" id="LSTO01000001">
    <property type="protein sequence ID" value="OWW21170.1"/>
    <property type="molecule type" value="Genomic_DNA"/>
</dbReference>
<comment type="caution">
    <text evidence="1">The sequence shown here is derived from an EMBL/GenBank/DDBJ whole genome shotgun (WGS) entry which is preliminary data.</text>
</comment>
<dbReference type="Proteomes" id="UP000197535">
    <property type="component" value="Unassembled WGS sequence"/>
</dbReference>